<evidence type="ECO:0008006" key="4">
    <source>
        <dbReference type="Google" id="ProtNLM"/>
    </source>
</evidence>
<dbReference type="AlphaFoldDB" id="A0A1B3SJG8"/>
<keyword evidence="1" id="KW-1133">Transmembrane helix</keyword>
<keyword evidence="3" id="KW-1185">Reference proteome</keyword>
<dbReference type="Proteomes" id="UP000094378">
    <property type="component" value="Chromosome"/>
</dbReference>
<feature type="transmembrane region" description="Helical" evidence="1">
    <location>
        <begin position="89"/>
        <end position="107"/>
    </location>
</feature>
<reference evidence="2 3" key="1">
    <citation type="submission" date="2016-08" db="EMBL/GenBank/DDBJ databases">
        <title>Complete genome sequence of Spiroplasma helicoides TABS-2 (DSM 22551).</title>
        <authorList>
            <person name="Shen W.-Y."/>
            <person name="Lo W.-S."/>
            <person name="Lai Y.-C."/>
            <person name="Kuo C.-H."/>
        </authorList>
    </citation>
    <scope>NUCLEOTIDE SEQUENCE [LARGE SCALE GENOMIC DNA]</scope>
    <source>
        <strain evidence="2 3">TABS-2</strain>
    </source>
</reference>
<evidence type="ECO:0000313" key="2">
    <source>
        <dbReference type="EMBL" id="AOG60079.1"/>
    </source>
</evidence>
<feature type="transmembrane region" description="Helical" evidence="1">
    <location>
        <begin position="49"/>
        <end position="68"/>
    </location>
</feature>
<dbReference type="KEGG" id="shj:SHELI_v1c01240"/>
<feature type="transmembrane region" description="Helical" evidence="1">
    <location>
        <begin position="164"/>
        <end position="181"/>
    </location>
</feature>
<sequence length="229" mass="27145">MLLKKEVKKRSIKNIASLILVFFLVFFSHLALQIIFDVSVIIHNIFLDTHFFLFLIRYVLLLGIYWLSKKAINQQFMRTSETKINIKEKLVILFATFINTFYSIKTLDIETINMLCDTSLESWSKYLVWNAGLILGLVLSIFAYVVSYEFNVLQNSVTEYSKKIIKFIISILNFKFISYFLKLVQNIKIFLILIKKRTEFNFTISNFKKTQIIKKDKFIFGDYLSYSFM</sequence>
<proteinExistence type="predicted"/>
<name>A0A1B3SJG8_9MOLU</name>
<organism evidence="2 3">
    <name type="scientific">Spiroplasma helicoides</name>
    <dbReference type="NCBI Taxonomy" id="216938"/>
    <lineage>
        <taxon>Bacteria</taxon>
        <taxon>Bacillati</taxon>
        <taxon>Mycoplasmatota</taxon>
        <taxon>Mollicutes</taxon>
        <taxon>Entomoplasmatales</taxon>
        <taxon>Spiroplasmataceae</taxon>
        <taxon>Spiroplasma</taxon>
    </lineage>
</organism>
<dbReference type="STRING" id="216938.SHELI_v1c01240"/>
<feature type="transmembrane region" description="Helical" evidence="1">
    <location>
        <begin position="127"/>
        <end position="152"/>
    </location>
</feature>
<dbReference type="EMBL" id="CP017015">
    <property type="protein sequence ID" value="AOG60079.1"/>
    <property type="molecule type" value="Genomic_DNA"/>
</dbReference>
<protein>
    <recommendedName>
        <fullName evidence="4">Transmembrane protein</fullName>
    </recommendedName>
</protein>
<dbReference type="RefSeq" id="WP_069115859.1">
    <property type="nucleotide sequence ID" value="NZ_CP017015.1"/>
</dbReference>
<evidence type="ECO:0000256" key="1">
    <source>
        <dbReference type="SAM" id="Phobius"/>
    </source>
</evidence>
<gene>
    <name evidence="2" type="ORF">SHELI_v1c01240</name>
</gene>
<evidence type="ECO:0000313" key="3">
    <source>
        <dbReference type="Proteomes" id="UP000094378"/>
    </source>
</evidence>
<keyword evidence="1" id="KW-0472">Membrane</keyword>
<keyword evidence="1" id="KW-0812">Transmembrane</keyword>
<accession>A0A1B3SJG8</accession>